<dbReference type="GO" id="GO:0016879">
    <property type="term" value="F:ligase activity, forming carbon-nitrogen bonds"/>
    <property type="evidence" value="ECO:0007669"/>
    <property type="project" value="TreeGrafter"/>
</dbReference>
<accession>A0A401FRN6</accession>
<dbReference type="GO" id="GO:0046872">
    <property type="term" value="F:metal ion binding"/>
    <property type="evidence" value="ECO:0007669"/>
    <property type="project" value="InterPro"/>
</dbReference>
<keyword evidence="1" id="KW-0067">ATP-binding</keyword>
<dbReference type="Pfam" id="PF08443">
    <property type="entry name" value="RimK"/>
    <property type="match status" value="1"/>
</dbReference>
<dbReference type="PANTHER" id="PTHR21621">
    <property type="entry name" value="RIBOSOMAL PROTEIN S6 MODIFICATION PROTEIN"/>
    <property type="match status" value="1"/>
</dbReference>
<dbReference type="PANTHER" id="PTHR21621:SF0">
    <property type="entry name" value="BETA-CITRYLGLUTAMATE SYNTHASE B-RELATED"/>
    <property type="match status" value="1"/>
</dbReference>
<dbReference type="PROSITE" id="PS50975">
    <property type="entry name" value="ATP_GRASP"/>
    <property type="match status" value="1"/>
</dbReference>
<dbReference type="OrthoDB" id="7821534at2"/>
<dbReference type="Gene3D" id="3.40.50.20">
    <property type="match status" value="1"/>
</dbReference>
<proteinExistence type="predicted"/>
<dbReference type="InterPro" id="IPR011761">
    <property type="entry name" value="ATP-grasp"/>
</dbReference>
<keyword evidence="4" id="KW-1185">Reference proteome</keyword>
<evidence type="ECO:0000313" key="4">
    <source>
        <dbReference type="Proteomes" id="UP000288096"/>
    </source>
</evidence>
<dbReference type="Proteomes" id="UP000288096">
    <property type="component" value="Unassembled WGS sequence"/>
</dbReference>
<dbReference type="NCBIfam" id="TIGR04356">
    <property type="entry name" value="grasp_GAK"/>
    <property type="match status" value="1"/>
</dbReference>
<dbReference type="InterPro" id="IPR027592">
    <property type="entry name" value="ATP-grasp_GAK"/>
</dbReference>
<dbReference type="SUPFAM" id="SSF56059">
    <property type="entry name" value="Glutathione synthetase ATP-binding domain-like"/>
    <property type="match status" value="1"/>
</dbReference>
<organism evidence="3 4">
    <name type="scientific">Desulfonema ishimotonii</name>
    <dbReference type="NCBI Taxonomy" id="45657"/>
    <lineage>
        <taxon>Bacteria</taxon>
        <taxon>Pseudomonadati</taxon>
        <taxon>Thermodesulfobacteriota</taxon>
        <taxon>Desulfobacteria</taxon>
        <taxon>Desulfobacterales</taxon>
        <taxon>Desulfococcaceae</taxon>
        <taxon>Desulfonema</taxon>
    </lineage>
</organism>
<evidence type="ECO:0000259" key="2">
    <source>
        <dbReference type="PROSITE" id="PS50975"/>
    </source>
</evidence>
<gene>
    <name evidence="3" type="ORF">DENIS_0571</name>
</gene>
<dbReference type="GO" id="GO:0005737">
    <property type="term" value="C:cytoplasm"/>
    <property type="evidence" value="ECO:0007669"/>
    <property type="project" value="TreeGrafter"/>
</dbReference>
<keyword evidence="1" id="KW-0547">Nucleotide-binding</keyword>
<dbReference type="GO" id="GO:0005524">
    <property type="term" value="F:ATP binding"/>
    <property type="evidence" value="ECO:0007669"/>
    <property type="project" value="UniProtKB-UniRule"/>
</dbReference>
<comment type="caution">
    <text evidence="3">The sequence shown here is derived from an EMBL/GenBank/DDBJ whole genome shotgun (WGS) entry which is preliminary data.</text>
</comment>
<evidence type="ECO:0000256" key="1">
    <source>
        <dbReference type="PROSITE-ProRule" id="PRU00409"/>
    </source>
</evidence>
<dbReference type="InterPro" id="IPR013651">
    <property type="entry name" value="ATP-grasp_RimK-type"/>
</dbReference>
<dbReference type="AlphaFoldDB" id="A0A401FRN6"/>
<dbReference type="EMBL" id="BEXT01000001">
    <property type="protein sequence ID" value="GBC59632.1"/>
    <property type="molecule type" value="Genomic_DNA"/>
</dbReference>
<dbReference type="Gene3D" id="3.30.470.20">
    <property type="entry name" value="ATP-grasp fold, B domain"/>
    <property type="match status" value="1"/>
</dbReference>
<protein>
    <submittedName>
        <fullName evidence="3">Glutathione synthase</fullName>
    </submittedName>
</protein>
<name>A0A401FRN6_9BACT</name>
<dbReference type="RefSeq" id="WP_124327129.1">
    <property type="nucleotide sequence ID" value="NZ_BEXT01000001.1"/>
</dbReference>
<sequence length="289" mass="31857">MPEIGVVGTLGGWSSEKLADTLKEKTGYRLLIDPGKVRLDLATGSAWYEDTDLSKLDALMIKKVGTRYSAWLLDRLEMLRFLNERGVKMYSPPLSIMRVLDRLSCTVTLRNGGIPMPETTITEDTDEALRAVGIYGEAVFKPLYSTKARGMIVICSGPDARRQIEAFRQENTFMYIQKKLDLGGQDLGVAFMGGKYLTTYARCGDGSSWNTTTRSGGKYKPYAPSQETIDLAQKAQALFGLDFTCVDVAETREGPVVFEVSAFGGFRGIQTASGLDAAELYVDYVLEKV</sequence>
<reference evidence="4" key="1">
    <citation type="submission" date="2017-11" db="EMBL/GenBank/DDBJ databases">
        <authorList>
            <person name="Watanabe M."/>
            <person name="Kojima H."/>
        </authorList>
    </citation>
    <scope>NUCLEOTIDE SEQUENCE [LARGE SCALE GENOMIC DNA]</scope>
    <source>
        <strain evidence="4">Tokyo 01</strain>
    </source>
</reference>
<evidence type="ECO:0000313" key="3">
    <source>
        <dbReference type="EMBL" id="GBC59632.1"/>
    </source>
</evidence>
<reference evidence="4" key="2">
    <citation type="submission" date="2019-01" db="EMBL/GenBank/DDBJ databases">
        <title>Genome sequence of Desulfonema ishimotonii strain Tokyo 01.</title>
        <authorList>
            <person name="Fukui M."/>
        </authorList>
    </citation>
    <scope>NUCLEOTIDE SEQUENCE [LARGE SCALE GENOMIC DNA]</scope>
    <source>
        <strain evidence="4">Tokyo 01</strain>
    </source>
</reference>
<feature type="domain" description="ATP-grasp" evidence="2">
    <location>
        <begin position="106"/>
        <end position="286"/>
    </location>
</feature>